<dbReference type="InterPro" id="IPR034085">
    <property type="entry name" value="TOG"/>
</dbReference>
<dbReference type="EC" id="2.7.11.1" evidence="11"/>
<dbReference type="InterPro" id="IPR050517">
    <property type="entry name" value="DDR_Repair_Kinase"/>
</dbReference>
<feature type="compositionally biased region" description="Basic and acidic residues" evidence="12">
    <location>
        <begin position="2240"/>
        <end position="2249"/>
    </location>
</feature>
<keyword evidence="3 11" id="KW-0808">Transferase</keyword>
<dbReference type="SMART" id="SM01343">
    <property type="entry name" value="FATC"/>
    <property type="match status" value="1"/>
</dbReference>
<evidence type="ECO:0000259" key="15">
    <source>
        <dbReference type="PROSITE" id="PS51190"/>
    </source>
</evidence>
<dbReference type="InterPro" id="IPR057978">
    <property type="entry name" value="TPR_DAAF5"/>
</dbReference>
<keyword evidence="17" id="KW-1185">Reference proteome</keyword>
<feature type="domain" description="FATC" evidence="15">
    <location>
        <begin position="2320"/>
        <end position="2352"/>
    </location>
</feature>
<name>A0A0L0SRJ4_ALLM3</name>
<dbReference type="GO" id="GO:0080090">
    <property type="term" value="P:regulation of primary metabolic process"/>
    <property type="evidence" value="ECO:0007669"/>
    <property type="project" value="UniProtKB-ARBA"/>
</dbReference>
<evidence type="ECO:0000259" key="13">
    <source>
        <dbReference type="PROSITE" id="PS50290"/>
    </source>
</evidence>
<dbReference type="Pfam" id="PF00454">
    <property type="entry name" value="PI3_PI4_kinase"/>
    <property type="match status" value="1"/>
</dbReference>
<proteinExistence type="inferred from homology"/>
<dbReference type="GO" id="GO:0005737">
    <property type="term" value="C:cytoplasm"/>
    <property type="evidence" value="ECO:0007669"/>
    <property type="project" value="TreeGrafter"/>
</dbReference>
<dbReference type="OrthoDB" id="381190at2759"/>
<dbReference type="eggNOG" id="KOG0891">
    <property type="taxonomic scope" value="Eukaryota"/>
</dbReference>
<dbReference type="InterPro" id="IPR011989">
    <property type="entry name" value="ARM-like"/>
</dbReference>
<dbReference type="GO" id="GO:0005886">
    <property type="term" value="C:plasma membrane"/>
    <property type="evidence" value="ECO:0007669"/>
    <property type="project" value="UniProtKB-ARBA"/>
</dbReference>
<evidence type="ECO:0000256" key="1">
    <source>
        <dbReference type="ARBA" id="ARBA00011031"/>
    </source>
</evidence>
<dbReference type="InterPro" id="IPR011990">
    <property type="entry name" value="TPR-like_helical_dom_sf"/>
</dbReference>
<dbReference type="CDD" id="cd05169">
    <property type="entry name" value="PIKKc_TOR"/>
    <property type="match status" value="1"/>
</dbReference>
<evidence type="ECO:0000256" key="6">
    <source>
        <dbReference type="ARBA" id="ARBA00022777"/>
    </source>
</evidence>
<sequence>MASYEALDHIIARLWSRNDELKAIAAEDLKQHVLAVSRELASDVLAKFLTDVNQRIFELILGSEVHEKVGGIMAIEKLIEVDGEENATKITRYGNYLAMALNNGDPQVMVLAARALGKLVSPRIGGAFTAEFVECEVKKAIDTLHLGEKHDGKKHGAVLVLKELAQNAPTLIYAHVPTILESLWNPLRESKLVVREAAAEAMSVCLELVYQRETPSRTMPWFSKVADEAMKSLKAPQVEHVHGALLVVRELLLHTGRFMEPKYREICELLLKLKDHKDALIRRTVISVIPTAASFNPPAFELYLSRFMSHLITQLKRERDRSAALIAVGRIALAMESSMKDFLEDIIKVIRESLLMKAKSRNEAPAYQCVSMLATAVGQALTKYLQDVLDLFFANGISQPLVQALGDISTNIPPLLPKIQERLLNLVSLILSNQPFRPPGSPARTSVSAVTSMGGTSSEARQTESIVLALQTVGTFEFGQSLNEFVSQIVTQYLEDDVADVRLAAALTCCRVLSSDPVRFQTSAHALEQVNSVLERLLTVAVADPDPKIRLAVLSSLGDQFDHYLAKAENVHSVFLATNDEVFANREVAMQIVGRLALCNPAHVLPFLRRMLIQLLTEFEYANVSRTREECARLLTHLVGSCRYLVKPYVDPILTVLLPKVKDPSPGVASATLGAIGALSLVSGKNMLPHMTTLLPHVIESLADATSQAKRVASLQALGQITSSTGYVIQPYLDHPTLLDTIISLLKTESSPPVRQETMKLLGTLGALDPYKHKQINRQVTDAVQGDGNTIDPATMLTMGMGPSHEDYYPSVAIAALMKMCRDFALATHHTAAIKAVMYICKTLGLKCVPFLPQIMPPFLGMLKTSQPPMLEFFFQELAQLVQVVGAHMTPYLPDMIALIEQHARSLELLVMTLVEALALSLEADFKVHLPVLLPHILGIFESDTSDQRRATFKVLDVLCIVGSGLEEYMFLVLRPLMRLIEHSLVDVSIRKYAVHALAYIIQHVNLAHHSSRIIHPLVRCLAVPDLRPHVMDALVALVMQMRAEFMIFVPIVQKAYVKHKLAHPAYERCLAKMLRNEPLPEFVVPLPSGAVPSTAAATAMALDPIKKLPVNQQQLKKVWEASQQSTKDDWLEWMRRLSIELLKESPSPALRACASLASVQTPLARSLFNASFVSCWSELYDQYQDGLVQALETALTSPNIPPELLQALLNLAEFMEHDDKPLPIDLRTLGKYATKCQAYAKALHYKELEFVSEPTTPAIESLISINTNLQQPDAAIGILTFAQHHHQVRLRENWYLKLERWEDGLLAYEHKAVEDPHNFAITYGMMKCLHKLGEWDRLSKLARDKWPNAQPDERKMMAPFAAAAEWGLGHWEAMDEYIHVLKPDSPDGSFFRAILAVHRNLFPQAHVYIEKTRALLDTEFMALVGESYSRSYDVVVRVQMLAELEEIIQYKRNHDYPQAQEMIRVTWKNRLMGTQRNVEIWDRMLKVRSVVLAPQEDMEMWIRFSSLCRKSGRFGLSHKTLTNLLKFEPDENNLLNGPPPVVYAYLKHMWETGRGLDALKLLSAFTGRLAEVVASNPAALAAIAAPLVPVASSAAARLLARCYFRLAEWQAQQLDHWPDDPTVRHEILQAYRLATHYDKAWYRAWHAWALANLQVVNHHERALAAAPPDEYAALVSHHVVPALQGFVHSISLSRGGDSLQDTLRLLTLWFKHGHLNEVHETISEGFNHVTIDTWLQVIPQLIARIHAPSPNVRRLIHQLLCDVGKEHPQALIYSLMVASKSSNKPQKTRAALAILDKMRMSRADLVDQGLLVSKELIRVAILWHEMWHEGLEEASRLYFGEGNADAMIAVLEPLHQMMHKGPETLREISFHQAFGRDLAEAHEWSQKFLVTREKDDINQAWELYFQVFKKIAKQLTQLPTLELQYISPALLAAKDLQLAVPGTYRSGAPLVKIRRFAPTLQMFMTKQRPRRMTIFGDDGREYHYLLKGHEDIRQDERVMQLFGLVNQLLEGDAETFRRHLHITRYAVIPLSPNSGLIGWVPHCDTLHALIKEYRESRKILLNIEHRLMLQMAPDYENLTLIQKMEVFEYALENTTGQDLAKVLWLKSKNSEAWLDRRTNYARSLATMSMVGYILGLGDRHPSNLMLDRYTGKVVHIDFGDCFEVAMLREKFPEKIPFRLTRMLINAMEVSGIEGSFRITCEHVMRVLRENKDSVMAVLEAFVYDPLINWRLMTNVPSPRTDKKRKEAELEAGAGGRRGQAAPTAAPQPPPAADEDDDDLVDLDDDDDTQYKPEALNARAVQVVHRVSNKLTGRDFKPNQVLDVPQQVDKLIQQATSLENLCLCYVGWCAFW</sequence>
<dbReference type="EMBL" id="GG745346">
    <property type="protein sequence ID" value="KNE64964.1"/>
    <property type="molecule type" value="Genomic_DNA"/>
</dbReference>
<dbReference type="PROSITE" id="PS51189">
    <property type="entry name" value="FAT"/>
    <property type="match status" value="1"/>
</dbReference>
<evidence type="ECO:0000256" key="7">
    <source>
        <dbReference type="ARBA" id="ARBA00022840"/>
    </source>
</evidence>
<dbReference type="PROSITE" id="PS50290">
    <property type="entry name" value="PI3_4_KINASE_3"/>
    <property type="match status" value="1"/>
</dbReference>
<dbReference type="Gene3D" id="1.25.10.10">
    <property type="entry name" value="Leucine-rich Repeat Variant"/>
    <property type="match status" value="4"/>
</dbReference>
<dbReference type="Gene3D" id="1.10.1070.11">
    <property type="entry name" value="Phosphatidylinositol 3-/4-kinase, catalytic domain"/>
    <property type="match status" value="1"/>
</dbReference>
<dbReference type="Pfam" id="PF02260">
    <property type="entry name" value="FATC"/>
    <property type="match status" value="1"/>
</dbReference>
<dbReference type="GO" id="GO:0016242">
    <property type="term" value="P:negative regulation of macroautophagy"/>
    <property type="evidence" value="ECO:0007669"/>
    <property type="project" value="TreeGrafter"/>
</dbReference>
<evidence type="ECO:0000313" key="16">
    <source>
        <dbReference type="EMBL" id="KNE64964.1"/>
    </source>
</evidence>
<evidence type="ECO:0000256" key="2">
    <source>
        <dbReference type="ARBA" id="ARBA00022527"/>
    </source>
</evidence>
<dbReference type="FunFam" id="3.30.1010.10:FF:000006">
    <property type="entry name" value="Serine/threonine-protein kinase TOR"/>
    <property type="match status" value="1"/>
</dbReference>
<dbReference type="GO" id="GO:0038202">
    <property type="term" value="P:TORC1 signaling"/>
    <property type="evidence" value="ECO:0007669"/>
    <property type="project" value="TreeGrafter"/>
</dbReference>
<evidence type="ECO:0000256" key="9">
    <source>
        <dbReference type="ARBA" id="ARBA00047899"/>
    </source>
</evidence>
<dbReference type="InterPro" id="IPR000403">
    <property type="entry name" value="PI3/4_kinase_cat_dom"/>
</dbReference>
<dbReference type="PANTHER" id="PTHR11139">
    <property type="entry name" value="ATAXIA TELANGIECTASIA MUTATED ATM -RELATED"/>
    <property type="match status" value="1"/>
</dbReference>
<dbReference type="InterPro" id="IPR026683">
    <property type="entry name" value="TOR_cat"/>
</dbReference>
<keyword evidence="7 11" id="KW-0067">ATP-binding</keyword>
<dbReference type="InterPro" id="IPR003152">
    <property type="entry name" value="FATC_dom"/>
</dbReference>
<dbReference type="SMART" id="SM01345">
    <property type="entry name" value="Rapamycin_bind"/>
    <property type="match status" value="1"/>
</dbReference>
<evidence type="ECO:0000256" key="11">
    <source>
        <dbReference type="RuleBase" id="RU364109"/>
    </source>
</evidence>
<keyword evidence="5 11" id="KW-0547">Nucleotide-binding</keyword>
<organism evidence="16 17">
    <name type="scientific">Allomyces macrogynus (strain ATCC 38327)</name>
    <name type="common">Allomyces javanicus var. macrogynus</name>
    <dbReference type="NCBI Taxonomy" id="578462"/>
    <lineage>
        <taxon>Eukaryota</taxon>
        <taxon>Fungi</taxon>
        <taxon>Fungi incertae sedis</taxon>
        <taxon>Blastocladiomycota</taxon>
        <taxon>Blastocladiomycetes</taxon>
        <taxon>Blastocladiales</taxon>
        <taxon>Blastocladiaceae</taxon>
        <taxon>Allomyces</taxon>
    </lineage>
</organism>
<dbReference type="PROSITE" id="PS00915">
    <property type="entry name" value="PI3_4_KINASE_1"/>
    <property type="match status" value="1"/>
</dbReference>
<dbReference type="InterPro" id="IPR024585">
    <property type="entry name" value="mTOR_dom"/>
</dbReference>
<comment type="catalytic activity">
    <reaction evidence="10">
        <text>L-seryl-[protein] + ATP = O-phospho-L-seryl-[protein] + ADP + H(+)</text>
        <dbReference type="Rhea" id="RHEA:17989"/>
        <dbReference type="Rhea" id="RHEA-COMP:9863"/>
        <dbReference type="Rhea" id="RHEA-COMP:11604"/>
        <dbReference type="ChEBI" id="CHEBI:15378"/>
        <dbReference type="ChEBI" id="CHEBI:29999"/>
        <dbReference type="ChEBI" id="CHEBI:30616"/>
        <dbReference type="ChEBI" id="CHEBI:83421"/>
        <dbReference type="ChEBI" id="CHEBI:456216"/>
        <dbReference type="EC" id="2.7.11.1"/>
    </reaction>
</comment>
<reference evidence="17" key="2">
    <citation type="submission" date="2009-11" db="EMBL/GenBank/DDBJ databases">
        <title>The Genome Sequence of Allomyces macrogynus strain ATCC 38327.</title>
        <authorList>
            <consortium name="The Broad Institute Genome Sequencing Platform"/>
            <person name="Russ C."/>
            <person name="Cuomo C."/>
            <person name="Shea T."/>
            <person name="Young S.K."/>
            <person name="Zeng Q."/>
            <person name="Koehrsen M."/>
            <person name="Haas B."/>
            <person name="Borodovsky M."/>
            <person name="Guigo R."/>
            <person name="Alvarado L."/>
            <person name="Berlin A."/>
            <person name="Borenstein D."/>
            <person name="Chen Z."/>
            <person name="Engels R."/>
            <person name="Freedman E."/>
            <person name="Gellesch M."/>
            <person name="Goldberg J."/>
            <person name="Griggs A."/>
            <person name="Gujja S."/>
            <person name="Heiman D."/>
            <person name="Hepburn T."/>
            <person name="Howarth C."/>
            <person name="Jen D."/>
            <person name="Larson L."/>
            <person name="Lewis B."/>
            <person name="Mehta T."/>
            <person name="Park D."/>
            <person name="Pearson M."/>
            <person name="Roberts A."/>
            <person name="Saif S."/>
            <person name="Shenoy N."/>
            <person name="Sisk P."/>
            <person name="Stolte C."/>
            <person name="Sykes S."/>
            <person name="Walk T."/>
            <person name="White J."/>
            <person name="Yandava C."/>
            <person name="Burger G."/>
            <person name="Gray M.W."/>
            <person name="Holland P.W.H."/>
            <person name="King N."/>
            <person name="Lang F.B.F."/>
            <person name="Roger A.J."/>
            <person name="Ruiz-Trillo I."/>
            <person name="Lander E."/>
            <person name="Nusbaum C."/>
        </authorList>
    </citation>
    <scope>NUCLEOTIDE SEQUENCE [LARGE SCALE GENOMIC DNA]</scope>
    <source>
        <strain evidence="17">ATCC 38327</strain>
    </source>
</reference>
<dbReference type="InterPro" id="IPR014009">
    <property type="entry name" value="PIK_FAT"/>
</dbReference>
<feature type="region of interest" description="Disordered" evidence="12">
    <location>
        <begin position="2236"/>
        <end position="2288"/>
    </location>
</feature>
<dbReference type="GO" id="GO:0005634">
    <property type="term" value="C:nucleus"/>
    <property type="evidence" value="ECO:0007669"/>
    <property type="project" value="TreeGrafter"/>
</dbReference>
<evidence type="ECO:0000256" key="8">
    <source>
        <dbReference type="ARBA" id="ARBA00023306"/>
    </source>
</evidence>
<dbReference type="SMART" id="SM01346">
    <property type="entry name" value="DUF3385"/>
    <property type="match status" value="1"/>
</dbReference>
<dbReference type="SMART" id="SM00146">
    <property type="entry name" value="PI3Kc"/>
    <property type="match status" value="1"/>
</dbReference>
<dbReference type="Gene3D" id="1.20.120.150">
    <property type="entry name" value="FKBP12-rapamycin binding domain"/>
    <property type="match status" value="1"/>
</dbReference>
<dbReference type="SUPFAM" id="SSF47212">
    <property type="entry name" value="FKBP12-rapamycin-binding domain of FKBP-rapamycin-associated protein (FRAP)"/>
    <property type="match status" value="1"/>
</dbReference>
<dbReference type="Pfam" id="PF25757">
    <property type="entry name" value="TPR_DNAAF5"/>
    <property type="match status" value="1"/>
</dbReference>
<gene>
    <name evidence="16" type="ORF">AMAG_10629</name>
</gene>
<dbReference type="GO" id="GO:0106310">
    <property type="term" value="F:protein serine kinase activity"/>
    <property type="evidence" value="ECO:0007669"/>
    <property type="project" value="RHEA"/>
</dbReference>
<keyword evidence="2 11" id="KW-0723">Serine/threonine-protein kinase</keyword>
<dbReference type="STRING" id="578462.A0A0L0SRJ4"/>
<dbReference type="InterPro" id="IPR036738">
    <property type="entry name" value="FRB_sf"/>
</dbReference>
<evidence type="ECO:0000313" key="17">
    <source>
        <dbReference type="Proteomes" id="UP000054350"/>
    </source>
</evidence>
<dbReference type="PANTHER" id="PTHR11139:SF9">
    <property type="entry name" value="SERINE_THREONINE-PROTEIN KINASE MTOR"/>
    <property type="match status" value="1"/>
</dbReference>
<dbReference type="VEuPathDB" id="FungiDB:AMAG_10629"/>
<dbReference type="GO" id="GO:0044877">
    <property type="term" value="F:protein-containing complex binding"/>
    <property type="evidence" value="ECO:0007669"/>
    <property type="project" value="InterPro"/>
</dbReference>
<keyword evidence="8" id="KW-0131">Cell cycle</keyword>
<dbReference type="InterPro" id="IPR009076">
    <property type="entry name" value="FRB_dom"/>
</dbReference>
<evidence type="ECO:0000256" key="4">
    <source>
        <dbReference type="ARBA" id="ARBA00022737"/>
    </source>
</evidence>
<dbReference type="Gene3D" id="1.25.40.10">
    <property type="entry name" value="Tetratricopeptide repeat domain"/>
    <property type="match status" value="1"/>
</dbReference>
<dbReference type="Proteomes" id="UP000054350">
    <property type="component" value="Unassembled WGS sequence"/>
</dbReference>
<accession>A0A0L0SRJ4</accession>
<dbReference type="PROSITE" id="PS51190">
    <property type="entry name" value="FATC"/>
    <property type="match status" value="1"/>
</dbReference>
<keyword evidence="4" id="KW-0677">Repeat</keyword>
<comment type="catalytic activity">
    <reaction evidence="9 11">
        <text>L-threonyl-[protein] + ATP = O-phospho-L-threonyl-[protein] + ADP + H(+)</text>
        <dbReference type="Rhea" id="RHEA:46608"/>
        <dbReference type="Rhea" id="RHEA-COMP:11060"/>
        <dbReference type="Rhea" id="RHEA-COMP:11605"/>
        <dbReference type="ChEBI" id="CHEBI:15378"/>
        <dbReference type="ChEBI" id="CHEBI:30013"/>
        <dbReference type="ChEBI" id="CHEBI:30616"/>
        <dbReference type="ChEBI" id="CHEBI:61977"/>
        <dbReference type="ChEBI" id="CHEBI:456216"/>
        <dbReference type="EC" id="2.7.11.1"/>
    </reaction>
</comment>
<dbReference type="InterPro" id="IPR018936">
    <property type="entry name" value="PI3/4_kinase_CS"/>
</dbReference>
<dbReference type="SMART" id="SM01349">
    <property type="entry name" value="TOG"/>
    <property type="match status" value="1"/>
</dbReference>
<dbReference type="FunFam" id="1.20.120.150:FF:000001">
    <property type="entry name" value="Serine/threonine-protein kinase TOR"/>
    <property type="match status" value="1"/>
</dbReference>
<feature type="domain" description="FAT" evidence="14">
    <location>
        <begin position="1229"/>
        <end position="1782"/>
    </location>
</feature>
<dbReference type="InterPro" id="IPR011009">
    <property type="entry name" value="Kinase-like_dom_sf"/>
</dbReference>
<dbReference type="GO" id="GO:0031931">
    <property type="term" value="C:TORC1 complex"/>
    <property type="evidence" value="ECO:0007669"/>
    <property type="project" value="TreeGrafter"/>
</dbReference>
<feature type="compositionally biased region" description="Acidic residues" evidence="12">
    <location>
        <begin position="2273"/>
        <end position="2288"/>
    </location>
</feature>
<dbReference type="FunFam" id="1.10.1070.11:FF:000007">
    <property type="entry name" value="Serine/threonine-protein kinase TOR"/>
    <property type="match status" value="1"/>
</dbReference>
<evidence type="ECO:0000256" key="10">
    <source>
        <dbReference type="ARBA" id="ARBA00048679"/>
    </source>
</evidence>
<dbReference type="Gene3D" id="3.30.1010.10">
    <property type="entry name" value="Phosphatidylinositol 3-kinase Catalytic Subunit, Chain A, domain 4"/>
    <property type="match status" value="1"/>
</dbReference>
<reference evidence="16 17" key="1">
    <citation type="submission" date="2009-11" db="EMBL/GenBank/DDBJ databases">
        <title>Annotation of Allomyces macrogynus ATCC 38327.</title>
        <authorList>
            <consortium name="The Broad Institute Genome Sequencing Platform"/>
            <person name="Russ C."/>
            <person name="Cuomo C."/>
            <person name="Burger G."/>
            <person name="Gray M.W."/>
            <person name="Holland P.W.H."/>
            <person name="King N."/>
            <person name="Lang F.B.F."/>
            <person name="Roger A.J."/>
            <person name="Ruiz-Trillo I."/>
            <person name="Young S.K."/>
            <person name="Zeng Q."/>
            <person name="Gargeya S."/>
            <person name="Fitzgerald M."/>
            <person name="Haas B."/>
            <person name="Abouelleil A."/>
            <person name="Alvarado L."/>
            <person name="Arachchi H.M."/>
            <person name="Berlin A."/>
            <person name="Chapman S.B."/>
            <person name="Gearin G."/>
            <person name="Goldberg J."/>
            <person name="Griggs A."/>
            <person name="Gujja S."/>
            <person name="Hansen M."/>
            <person name="Heiman D."/>
            <person name="Howarth C."/>
            <person name="Larimer J."/>
            <person name="Lui A."/>
            <person name="MacDonald P.J.P."/>
            <person name="McCowen C."/>
            <person name="Montmayeur A."/>
            <person name="Murphy C."/>
            <person name="Neiman D."/>
            <person name="Pearson M."/>
            <person name="Priest M."/>
            <person name="Roberts A."/>
            <person name="Saif S."/>
            <person name="Shea T."/>
            <person name="Sisk P."/>
            <person name="Stolte C."/>
            <person name="Sykes S."/>
            <person name="Wortman J."/>
            <person name="Nusbaum C."/>
            <person name="Birren B."/>
        </authorList>
    </citation>
    <scope>NUCLEOTIDE SEQUENCE [LARGE SCALE GENOMIC DNA]</scope>
    <source>
        <strain evidence="16 17">ATCC 38327</strain>
    </source>
</reference>
<evidence type="ECO:0000256" key="5">
    <source>
        <dbReference type="ARBA" id="ARBA00022741"/>
    </source>
</evidence>
<dbReference type="GO" id="GO:0031932">
    <property type="term" value="C:TORC2 complex"/>
    <property type="evidence" value="ECO:0007669"/>
    <property type="project" value="TreeGrafter"/>
</dbReference>
<dbReference type="Pfam" id="PF08771">
    <property type="entry name" value="FRB_dom"/>
    <property type="match status" value="1"/>
</dbReference>
<protein>
    <recommendedName>
        <fullName evidence="11">Serine/threonine-protein kinase TOR</fullName>
        <ecNumber evidence="11">2.7.11.1</ecNumber>
    </recommendedName>
</protein>
<dbReference type="Pfam" id="PF11865">
    <property type="entry name" value="mTOR_dom"/>
    <property type="match status" value="1"/>
</dbReference>
<dbReference type="SUPFAM" id="SSF48371">
    <property type="entry name" value="ARM repeat"/>
    <property type="match status" value="2"/>
</dbReference>
<feature type="domain" description="PI3K/PI4K catalytic" evidence="13">
    <location>
        <begin position="1957"/>
        <end position="2270"/>
    </location>
</feature>
<dbReference type="GO" id="GO:0005524">
    <property type="term" value="F:ATP binding"/>
    <property type="evidence" value="ECO:0007669"/>
    <property type="project" value="UniProtKB-KW"/>
</dbReference>
<dbReference type="GO" id="GO:0004674">
    <property type="term" value="F:protein serine/threonine kinase activity"/>
    <property type="evidence" value="ECO:0007669"/>
    <property type="project" value="UniProtKB-KW"/>
</dbReference>
<dbReference type="Pfam" id="PF02259">
    <property type="entry name" value="FAT"/>
    <property type="match status" value="1"/>
</dbReference>
<dbReference type="Pfam" id="PF23593">
    <property type="entry name" value="HEAT_ATR"/>
    <property type="match status" value="1"/>
</dbReference>
<dbReference type="InterPro" id="IPR003151">
    <property type="entry name" value="PIK-rel_kinase_FAT"/>
</dbReference>
<evidence type="ECO:0000259" key="14">
    <source>
        <dbReference type="PROSITE" id="PS51189"/>
    </source>
</evidence>
<keyword evidence="6 11" id="KW-0418">Kinase</keyword>
<comment type="similarity">
    <text evidence="1 11">Belongs to the PI3/PI4-kinase family.</text>
</comment>
<dbReference type="InterPro" id="IPR036940">
    <property type="entry name" value="PI3/4_kinase_cat_sf"/>
</dbReference>
<dbReference type="InterPro" id="IPR058584">
    <property type="entry name" value="IMB1_TNPO1-like_TPR"/>
</dbReference>
<dbReference type="SUPFAM" id="SSF56112">
    <property type="entry name" value="Protein kinase-like (PK-like)"/>
    <property type="match status" value="1"/>
</dbReference>
<dbReference type="InterPro" id="IPR016024">
    <property type="entry name" value="ARM-type_fold"/>
</dbReference>
<dbReference type="Pfam" id="PF25574">
    <property type="entry name" value="TPR_IMB1"/>
    <property type="match status" value="1"/>
</dbReference>
<evidence type="ECO:0000256" key="12">
    <source>
        <dbReference type="SAM" id="MobiDB-lite"/>
    </source>
</evidence>
<dbReference type="PROSITE" id="PS00916">
    <property type="entry name" value="PI3_4_KINASE_2"/>
    <property type="match status" value="1"/>
</dbReference>
<dbReference type="FunFam" id="1.25.10.10:FF:000371">
    <property type="entry name" value="Serine/threonine-protein kinase TOR"/>
    <property type="match status" value="1"/>
</dbReference>
<dbReference type="OMA" id="MWLRFVS"/>
<dbReference type="InterPro" id="IPR057564">
    <property type="entry name" value="HEAT_ATR"/>
</dbReference>
<evidence type="ECO:0000256" key="3">
    <source>
        <dbReference type="ARBA" id="ARBA00022679"/>
    </source>
</evidence>